<dbReference type="InterPro" id="IPR050832">
    <property type="entry name" value="Bact_Acetyltransf"/>
</dbReference>
<comment type="caution">
    <text evidence="4">The sequence shown here is derived from an EMBL/GenBank/DDBJ whole genome shotgun (WGS) entry which is preliminary data.</text>
</comment>
<dbReference type="Pfam" id="PF00583">
    <property type="entry name" value="Acetyltransf_1"/>
    <property type="match status" value="1"/>
</dbReference>
<keyword evidence="5" id="KW-1185">Reference proteome</keyword>
<dbReference type="PANTHER" id="PTHR43877:SF2">
    <property type="entry name" value="AMINOALKYLPHOSPHONATE N-ACETYLTRANSFERASE-RELATED"/>
    <property type="match status" value="1"/>
</dbReference>
<evidence type="ECO:0000256" key="1">
    <source>
        <dbReference type="ARBA" id="ARBA00022679"/>
    </source>
</evidence>
<protein>
    <submittedName>
        <fullName evidence="4">GNAT family acetyltransferase</fullName>
        <ecNumber evidence="4">2.3.1.-</ecNumber>
    </submittedName>
</protein>
<dbReference type="GO" id="GO:0016747">
    <property type="term" value="F:acyltransferase activity, transferring groups other than amino-acyl groups"/>
    <property type="evidence" value="ECO:0007669"/>
    <property type="project" value="InterPro"/>
</dbReference>
<evidence type="ECO:0000256" key="2">
    <source>
        <dbReference type="ARBA" id="ARBA00023315"/>
    </source>
</evidence>
<dbReference type="PANTHER" id="PTHR43877">
    <property type="entry name" value="AMINOALKYLPHOSPHONATE N-ACETYLTRANSFERASE-RELATED-RELATED"/>
    <property type="match status" value="1"/>
</dbReference>
<reference evidence="4 5" key="1">
    <citation type="submission" date="2019-03" db="EMBL/GenBank/DDBJ databases">
        <title>Genomics of glacier-inhabiting Cryobacterium strains.</title>
        <authorList>
            <person name="Liu Q."/>
            <person name="Xin Y.-H."/>
        </authorList>
    </citation>
    <scope>NUCLEOTIDE SEQUENCE [LARGE SCALE GENOMIC DNA]</scope>
    <source>
        <strain evidence="4 5">RHLS22-1</strain>
    </source>
</reference>
<dbReference type="NCBIfam" id="NF002959">
    <property type="entry name" value="PRK03624.1"/>
    <property type="match status" value="1"/>
</dbReference>
<organism evidence="4 5">
    <name type="scientific">Cryobacterium adonitolivorans</name>
    <dbReference type="NCBI Taxonomy" id="1259189"/>
    <lineage>
        <taxon>Bacteria</taxon>
        <taxon>Bacillati</taxon>
        <taxon>Actinomycetota</taxon>
        <taxon>Actinomycetes</taxon>
        <taxon>Micrococcales</taxon>
        <taxon>Microbacteriaceae</taxon>
        <taxon>Cryobacterium</taxon>
    </lineage>
</organism>
<dbReference type="PROSITE" id="PS51186">
    <property type="entry name" value="GNAT"/>
    <property type="match status" value="1"/>
</dbReference>
<dbReference type="AlphaFoldDB" id="A0A4R8VYB0"/>
<dbReference type="OrthoDB" id="1821130at2"/>
<evidence type="ECO:0000313" key="4">
    <source>
        <dbReference type="EMBL" id="TFB97515.1"/>
    </source>
</evidence>
<dbReference type="EC" id="2.3.1.-" evidence="4"/>
<dbReference type="Proteomes" id="UP000297907">
    <property type="component" value="Unassembled WGS sequence"/>
</dbReference>
<dbReference type="CDD" id="cd04301">
    <property type="entry name" value="NAT_SF"/>
    <property type="match status" value="1"/>
</dbReference>
<dbReference type="Gene3D" id="3.40.630.30">
    <property type="match status" value="1"/>
</dbReference>
<gene>
    <name evidence="4" type="ORF">E3O42_16415</name>
</gene>
<keyword evidence="2 4" id="KW-0012">Acyltransferase</keyword>
<proteinExistence type="predicted"/>
<name>A0A4R8VYB0_9MICO</name>
<evidence type="ECO:0000313" key="5">
    <source>
        <dbReference type="Proteomes" id="UP000297907"/>
    </source>
</evidence>
<dbReference type="SUPFAM" id="SSF55729">
    <property type="entry name" value="Acyl-CoA N-acyltransferases (Nat)"/>
    <property type="match status" value="1"/>
</dbReference>
<dbReference type="RefSeq" id="WP_134455049.1">
    <property type="nucleotide sequence ID" value="NZ_SOFL01000053.1"/>
</dbReference>
<dbReference type="EMBL" id="SOFL01000053">
    <property type="protein sequence ID" value="TFB97515.1"/>
    <property type="molecule type" value="Genomic_DNA"/>
</dbReference>
<dbReference type="InterPro" id="IPR016181">
    <property type="entry name" value="Acyl_CoA_acyltransferase"/>
</dbReference>
<sequence>MHIKDVTHADLEAVTTLWEDAGLTRPWNPPATDLRRALDGKTSTVLGAFLGGRLVGTVMVGHDGHRGWVYYLAVALAERGTGLGRRLMQAAEAWLVERGAVKLQLMVRETNTAANGFYDRLGFADADVRVLAKRLD</sequence>
<dbReference type="InterPro" id="IPR000182">
    <property type="entry name" value="GNAT_dom"/>
</dbReference>
<evidence type="ECO:0000259" key="3">
    <source>
        <dbReference type="PROSITE" id="PS51186"/>
    </source>
</evidence>
<feature type="domain" description="N-acetyltransferase" evidence="3">
    <location>
        <begin position="1"/>
        <end position="136"/>
    </location>
</feature>
<keyword evidence="1 4" id="KW-0808">Transferase</keyword>
<accession>A0A4R8VYB0</accession>